<dbReference type="HOGENOM" id="CLU_2699006_0_0_6"/>
<name>D8MTR2_ERWBE</name>
<gene>
    <name evidence="1" type="ordered locus">EbC_26880</name>
</gene>
<dbReference type="EMBL" id="FP236843">
    <property type="protein sequence ID" value="CAX60219.1"/>
    <property type="molecule type" value="Genomic_DNA"/>
</dbReference>
<reference evidence="1 2" key="1">
    <citation type="journal article" date="2010" name="BMC Genomics">
        <title>Genome comparison of the epiphytic bacteria Erwinia billingiae and E. tasmaniensis with the pear pathogen E. pyrifoliae.</title>
        <authorList>
            <person name="Kube M."/>
            <person name="Migdoll A.M."/>
            <person name="Gehring I."/>
            <person name="Heitmann K."/>
            <person name="Mayer Y."/>
            <person name="Kuhl H."/>
            <person name="Knaust F."/>
            <person name="Geider K."/>
            <person name="Reinhardt R."/>
        </authorList>
    </citation>
    <scope>NUCLEOTIDE SEQUENCE [LARGE SCALE GENOMIC DNA]</scope>
    <source>
        <strain evidence="1 2">Eb661</strain>
    </source>
</reference>
<accession>D8MTR2</accession>
<dbReference type="KEGG" id="ebi:EbC_26880"/>
<evidence type="ECO:0000313" key="1">
    <source>
        <dbReference type="EMBL" id="CAX60219.1"/>
    </source>
</evidence>
<proteinExistence type="predicted"/>
<evidence type="ECO:0000313" key="2">
    <source>
        <dbReference type="Proteomes" id="UP000008793"/>
    </source>
</evidence>
<sequence length="73" mass="8383">MLRLVALKNIAFIVIQGFQPRSDIAIVLDLSGNIQIRHQERASQPGDPLLKRPPSLASIPFISVFWRFLPRYR</sequence>
<organism evidence="2">
    <name type="scientific">Erwinia billingiae (strain Eb661)</name>
    <dbReference type="NCBI Taxonomy" id="634500"/>
    <lineage>
        <taxon>Bacteria</taxon>
        <taxon>Pseudomonadati</taxon>
        <taxon>Pseudomonadota</taxon>
        <taxon>Gammaproteobacteria</taxon>
        <taxon>Enterobacterales</taxon>
        <taxon>Erwiniaceae</taxon>
        <taxon>Erwinia</taxon>
    </lineage>
</organism>
<dbReference type="Proteomes" id="UP000008793">
    <property type="component" value="Chromosome"/>
</dbReference>
<keyword evidence="2" id="KW-1185">Reference proteome</keyword>
<protein>
    <submittedName>
        <fullName evidence="1">Uncharacterized protein</fullName>
    </submittedName>
</protein>
<dbReference type="AlphaFoldDB" id="D8MTR2"/>